<feature type="compositionally biased region" description="Low complexity" evidence="4">
    <location>
        <begin position="92"/>
        <end position="106"/>
    </location>
</feature>
<protein>
    <recommendedName>
        <fullName evidence="5">Deacetylase sirtuin-type domain-containing protein</fullName>
    </recommendedName>
</protein>
<dbReference type="GO" id="GO:0017136">
    <property type="term" value="F:histone deacetylase activity, NAD-dependent"/>
    <property type="evidence" value="ECO:0007669"/>
    <property type="project" value="TreeGrafter"/>
</dbReference>
<dbReference type="AlphaFoldDB" id="A0A7S4R9N5"/>
<comment type="caution">
    <text evidence="3">Lacks conserved residue(s) required for the propagation of feature annotation.</text>
</comment>
<dbReference type="PANTHER" id="PTHR11085:SF10">
    <property type="entry name" value="NAD-DEPENDENT PROTEIN DEACYLASE SIRTUIN-5, MITOCHONDRIAL-RELATED"/>
    <property type="match status" value="1"/>
</dbReference>
<sequence length="453" mass="50523">MEVGRMGVCKAGVRRNDCSKKVKRDGSCAKLAVLVDDDNDGHDRVERSTHQRAQKGRRGKRRGFGKNCMHGNTDDDYEGDDETLEKANALTRRVSSDSSQSSQSSRSRPKRRRRGRSVRHKLESLAHQICSGKRVVLLTGAGLSVNSGIRPFRGKEGLWSQVVWSSATREAFRADPLAFYNDFWLPHFPPKKYSAYQPNAAHEAISKIATLPRADVTVITQNIDGLHSATRHPWPHASKLIEAHGRLGLYKCIPESDSDTDDDSDEEEHRPVKLGSLRKTRHKAASSSKHACDYEFNASINVTSLLASEKTKRLLNPTTKSPFAPCSSTSLSSPPLCPHCLRPAPPQALLFDEGYHSHSHYQFQKMESWISNADILVFVGTSFAVAITDVALEHARNHQIPVYNFNIDSKVGHTGGSLECNSRLDVENIIGDVSDTLPRLWTVCDDFILKKRY</sequence>
<dbReference type="InterPro" id="IPR003000">
    <property type="entry name" value="Sirtuin"/>
</dbReference>
<evidence type="ECO:0000313" key="6">
    <source>
        <dbReference type="EMBL" id="CAE4607747.1"/>
    </source>
</evidence>
<dbReference type="GO" id="GO:0070403">
    <property type="term" value="F:NAD+ binding"/>
    <property type="evidence" value="ECO:0007669"/>
    <property type="project" value="InterPro"/>
</dbReference>
<accession>A0A7S4R9N5</accession>
<feature type="compositionally biased region" description="Basic residues" evidence="4">
    <location>
        <begin position="50"/>
        <end position="64"/>
    </location>
</feature>
<dbReference type="Gene3D" id="3.40.50.1220">
    <property type="entry name" value="TPP-binding domain"/>
    <property type="match status" value="1"/>
</dbReference>
<dbReference type="EMBL" id="HBNS01019102">
    <property type="protein sequence ID" value="CAE4607747.1"/>
    <property type="molecule type" value="Transcribed_RNA"/>
</dbReference>
<feature type="compositionally biased region" description="Acidic residues" evidence="4">
    <location>
        <begin position="256"/>
        <end position="266"/>
    </location>
</feature>
<keyword evidence="2" id="KW-0520">NAD</keyword>
<gene>
    <name evidence="6" type="ORF">DBRI00130_LOCUS15201</name>
</gene>
<feature type="region of interest" description="Disordered" evidence="4">
    <location>
        <begin position="36"/>
        <end position="120"/>
    </location>
</feature>
<evidence type="ECO:0000256" key="3">
    <source>
        <dbReference type="PROSITE-ProRule" id="PRU00236"/>
    </source>
</evidence>
<name>A0A7S4R9N5_9STRA</name>
<reference evidence="6" key="1">
    <citation type="submission" date="2021-01" db="EMBL/GenBank/DDBJ databases">
        <authorList>
            <person name="Corre E."/>
            <person name="Pelletier E."/>
            <person name="Niang G."/>
            <person name="Scheremetjew M."/>
            <person name="Finn R."/>
            <person name="Kale V."/>
            <person name="Holt S."/>
            <person name="Cochrane G."/>
            <person name="Meng A."/>
            <person name="Brown T."/>
            <person name="Cohen L."/>
        </authorList>
    </citation>
    <scope>NUCLEOTIDE SEQUENCE</scope>
    <source>
        <strain evidence="6">GSO104</strain>
    </source>
</reference>
<evidence type="ECO:0000256" key="2">
    <source>
        <dbReference type="ARBA" id="ARBA00023027"/>
    </source>
</evidence>
<dbReference type="PROSITE" id="PS50305">
    <property type="entry name" value="SIRTUIN"/>
    <property type="match status" value="1"/>
</dbReference>
<feature type="domain" description="Deacetylase sirtuin-type" evidence="5">
    <location>
        <begin position="115"/>
        <end position="451"/>
    </location>
</feature>
<evidence type="ECO:0000256" key="1">
    <source>
        <dbReference type="ARBA" id="ARBA00022679"/>
    </source>
</evidence>
<feature type="compositionally biased region" description="Acidic residues" evidence="4">
    <location>
        <begin position="74"/>
        <end position="83"/>
    </location>
</feature>
<evidence type="ECO:0000259" key="5">
    <source>
        <dbReference type="PROSITE" id="PS50305"/>
    </source>
</evidence>
<dbReference type="PANTHER" id="PTHR11085">
    <property type="entry name" value="NAD-DEPENDENT PROTEIN DEACYLASE SIRTUIN-5, MITOCHONDRIAL-RELATED"/>
    <property type="match status" value="1"/>
</dbReference>
<organism evidence="6">
    <name type="scientific">Ditylum brightwellii</name>
    <dbReference type="NCBI Taxonomy" id="49249"/>
    <lineage>
        <taxon>Eukaryota</taxon>
        <taxon>Sar</taxon>
        <taxon>Stramenopiles</taxon>
        <taxon>Ochrophyta</taxon>
        <taxon>Bacillariophyta</taxon>
        <taxon>Mediophyceae</taxon>
        <taxon>Lithodesmiophycidae</taxon>
        <taxon>Lithodesmiales</taxon>
        <taxon>Lithodesmiaceae</taxon>
        <taxon>Ditylum</taxon>
    </lineage>
</organism>
<feature type="compositionally biased region" description="Basic residues" evidence="4">
    <location>
        <begin position="107"/>
        <end position="119"/>
    </location>
</feature>
<dbReference type="InterPro" id="IPR026591">
    <property type="entry name" value="Sirtuin_cat_small_dom_sf"/>
</dbReference>
<dbReference type="InterPro" id="IPR050134">
    <property type="entry name" value="NAD-dep_sirtuin_deacylases"/>
</dbReference>
<proteinExistence type="predicted"/>
<feature type="region of interest" description="Disordered" evidence="4">
    <location>
        <begin position="256"/>
        <end position="281"/>
    </location>
</feature>
<evidence type="ECO:0000256" key="4">
    <source>
        <dbReference type="SAM" id="MobiDB-lite"/>
    </source>
</evidence>
<dbReference type="Pfam" id="PF02146">
    <property type="entry name" value="SIR2"/>
    <property type="match status" value="1"/>
</dbReference>
<dbReference type="SUPFAM" id="SSF52467">
    <property type="entry name" value="DHS-like NAD/FAD-binding domain"/>
    <property type="match status" value="1"/>
</dbReference>
<dbReference type="Gene3D" id="3.30.1600.10">
    <property type="entry name" value="SIR2/SIRT2 'Small Domain"/>
    <property type="match status" value="1"/>
</dbReference>
<dbReference type="InterPro" id="IPR026590">
    <property type="entry name" value="Ssirtuin_cat_dom"/>
</dbReference>
<keyword evidence="1" id="KW-0808">Transferase</keyword>
<dbReference type="GO" id="GO:0005634">
    <property type="term" value="C:nucleus"/>
    <property type="evidence" value="ECO:0007669"/>
    <property type="project" value="TreeGrafter"/>
</dbReference>
<dbReference type="InterPro" id="IPR029035">
    <property type="entry name" value="DHS-like_NAD/FAD-binding_dom"/>
</dbReference>